<accession>A0ABV8E0I1</accession>
<comment type="caution">
    <text evidence="1">The sequence shown here is derived from an EMBL/GenBank/DDBJ whole genome shotgun (WGS) entry which is preliminary data.</text>
</comment>
<dbReference type="EMBL" id="JBHSAX010000019">
    <property type="protein sequence ID" value="MFC3965389.1"/>
    <property type="molecule type" value="Genomic_DNA"/>
</dbReference>
<evidence type="ECO:0000313" key="1">
    <source>
        <dbReference type="EMBL" id="MFC3965389.1"/>
    </source>
</evidence>
<evidence type="ECO:0008006" key="3">
    <source>
        <dbReference type="Google" id="ProtNLM"/>
    </source>
</evidence>
<organism evidence="1 2">
    <name type="scientific">Nocardia jiangsuensis</name>
    <dbReference type="NCBI Taxonomy" id="1691563"/>
    <lineage>
        <taxon>Bacteria</taxon>
        <taxon>Bacillati</taxon>
        <taxon>Actinomycetota</taxon>
        <taxon>Actinomycetes</taxon>
        <taxon>Mycobacteriales</taxon>
        <taxon>Nocardiaceae</taxon>
        <taxon>Nocardia</taxon>
    </lineage>
</organism>
<dbReference type="RefSeq" id="WP_378615135.1">
    <property type="nucleotide sequence ID" value="NZ_JBHSAX010000019.1"/>
</dbReference>
<dbReference type="Proteomes" id="UP001595696">
    <property type="component" value="Unassembled WGS sequence"/>
</dbReference>
<reference evidence="2" key="1">
    <citation type="journal article" date="2019" name="Int. J. Syst. Evol. Microbiol.">
        <title>The Global Catalogue of Microorganisms (GCM) 10K type strain sequencing project: providing services to taxonomists for standard genome sequencing and annotation.</title>
        <authorList>
            <consortium name="The Broad Institute Genomics Platform"/>
            <consortium name="The Broad Institute Genome Sequencing Center for Infectious Disease"/>
            <person name="Wu L."/>
            <person name="Ma J."/>
        </authorList>
    </citation>
    <scope>NUCLEOTIDE SEQUENCE [LARGE SCALE GENOMIC DNA]</scope>
    <source>
        <strain evidence="2">CGMCC 4.7330</strain>
    </source>
</reference>
<sequence length="91" mass="10081">MRTESVAVTEVGLGDVVADPAGTGLWRRVRELRFGRAPRRDGSGREWTYYAFVGPLVDPAATAEVIGNQPRIDRFVFREDECVTRAVTDVA</sequence>
<evidence type="ECO:0000313" key="2">
    <source>
        <dbReference type="Proteomes" id="UP001595696"/>
    </source>
</evidence>
<keyword evidence="2" id="KW-1185">Reference proteome</keyword>
<proteinExistence type="predicted"/>
<name>A0ABV8E0I1_9NOCA</name>
<gene>
    <name evidence="1" type="ORF">ACFO0B_25650</name>
</gene>
<protein>
    <recommendedName>
        <fullName evidence="3">RES domain-containing protein</fullName>
    </recommendedName>
</protein>